<evidence type="ECO:0000313" key="3">
    <source>
        <dbReference type="Proteomes" id="UP000235564"/>
    </source>
</evidence>
<dbReference type="EMBL" id="PNGJ01000011">
    <property type="protein sequence ID" value="PMC23052.1"/>
    <property type="molecule type" value="Genomic_DNA"/>
</dbReference>
<feature type="signal peptide" evidence="1">
    <location>
        <begin position="1"/>
        <end position="23"/>
    </location>
</feature>
<protein>
    <submittedName>
        <fullName evidence="2">Uncharacterized protein</fullName>
    </submittedName>
</protein>
<comment type="caution">
    <text evidence="2">The sequence shown here is derived from an EMBL/GenBank/DDBJ whole genome shotgun (WGS) entry which is preliminary data.</text>
</comment>
<proteinExistence type="predicted"/>
<feature type="chain" id="PRO_5014898617" evidence="1">
    <location>
        <begin position="24"/>
        <end position="970"/>
    </location>
</feature>
<dbReference type="Proteomes" id="UP000235564">
    <property type="component" value="Unassembled WGS sequence"/>
</dbReference>
<dbReference type="AlphaFoldDB" id="A0A2N6QNJ7"/>
<keyword evidence="1" id="KW-0732">Signal</keyword>
<evidence type="ECO:0000256" key="1">
    <source>
        <dbReference type="SAM" id="SignalP"/>
    </source>
</evidence>
<name>A0A2N6QNJ7_9BACT</name>
<gene>
    <name evidence="2" type="ORF">CJ231_11415</name>
</gene>
<accession>A0A2N6QNJ7</accession>
<reference evidence="2 3" key="1">
    <citation type="submission" date="2017-09" db="EMBL/GenBank/DDBJ databases">
        <title>Bacterial strain isolated from the female urinary microbiota.</title>
        <authorList>
            <person name="Thomas-White K."/>
            <person name="Kumar N."/>
            <person name="Forster S."/>
            <person name="Putonti C."/>
            <person name="Lawley T."/>
            <person name="Wolfe A.J."/>
        </authorList>
    </citation>
    <scope>NUCLEOTIDE SEQUENCE [LARGE SCALE GENOMIC DNA]</scope>
    <source>
        <strain evidence="2 3">UMB0536</strain>
    </source>
</reference>
<sequence>MKTMKQKLFTLLTLLLLSMGAFAQHQYSEEYVVYADLVDANGSAVHMMNANGGPLYRLRAYVSNELRGEATAASVAVNNRQVEHFSMRIGGDAADANKEIVFELVELDGQQNQLNTYRIQGVNPQVLTYKAGDATYGEPSNRFHLRFVKPTGISFKHTPIVMNVGETINLQDELVVTPAGANMPQEHTLSAGNSVEYLSIDGWMLKALKARRTAGFDWEFKGVARGYQFVAIIQPITQMELKPEYRNGVTVNINDAQTLTQIMNNCYTVTPADATEQPVWDYDQTAFRPTANPAGYEPIKVGTYTMTLKATKASVQLKVTVVQPVTDIKRQTRTLYVKVGDEITKLINADVIITPANATNKKLVFHVASGPNTLQTNNDGTIVAAAPGGAEVIVYSESLGKNYPIDYAVTVNPNVTAINVKKNPLNIQWSPDAANIQNITTNVMDNFVSAPAVVNNSRYTITSSNSAIVEWDSNRRFTAKGLGKSIITVTYAYKLTSIVNGKLVNSDEKISNNFEVDITQGLAGFDFEQVYMDNKGSRVITLKPRPEDAVYDKTKINVRIESKLPWQMAEITANDDTRLTWTISPKSMGEGMIVVNYGNLFDSKNLNIGQNVSLAPGWQWCTLLLGFVESGNLHDALGDNLQEIRSAGDLLYNDPVYGYFGSLKMLEPNTCYKIRVKDDASAYNFVNYGYYDPYSKRSVDLDRMWNWVGYPYQYNHTLNDVLKGTTGFTKGDRIVTKTSGFAEYDGTQWVGTLSMINGGEAFMFYNMSDTHKTLSYLPEANFPQPAQTAPAKMATPSVWTYNSAQFADNMTIVADISGLDSPEDFTVGAFVGNECRGEGRAVNGKFFITVHGVGNETVSFKLHNRMTDKYLAVDRTVGFKPMAGTLSSPLRMAAGETTDINAADLGRSGIAVINGRLSLQGLSVKSFRVVSANGTVLLVNDADMTQLPSGIYMVIVVTTDGRTITKKVVK</sequence>
<evidence type="ECO:0000313" key="2">
    <source>
        <dbReference type="EMBL" id="PMC23052.1"/>
    </source>
</evidence>
<organism evidence="2 3">
    <name type="scientific">Hoylesella buccalis</name>
    <dbReference type="NCBI Taxonomy" id="28127"/>
    <lineage>
        <taxon>Bacteria</taxon>
        <taxon>Pseudomonadati</taxon>
        <taxon>Bacteroidota</taxon>
        <taxon>Bacteroidia</taxon>
        <taxon>Bacteroidales</taxon>
        <taxon>Prevotellaceae</taxon>
        <taxon>Hoylesella</taxon>
    </lineage>
</organism>